<accession>A0A6A7Y4Y6</accession>
<reference evidence="1 2" key="1">
    <citation type="submission" date="2019-09" db="EMBL/GenBank/DDBJ databases">
        <title>Segnochrobactrum spirostomi gen. nov., sp. nov., isolated from the ciliate Spirostomum cf. yagiui and description of a novel family, Segnochrobactraceae fam. nov. within the order Rhizobiales of the class Alphaproteobacteria.</title>
        <authorList>
            <person name="Akter S."/>
            <person name="Shazib S.U.A."/>
            <person name="Shin M.K."/>
        </authorList>
    </citation>
    <scope>NUCLEOTIDE SEQUENCE [LARGE SCALE GENOMIC DNA]</scope>
    <source>
        <strain evidence="1 2">Sp-1</strain>
    </source>
</reference>
<dbReference type="Gene3D" id="3.40.50.620">
    <property type="entry name" value="HUPs"/>
    <property type="match status" value="1"/>
</dbReference>
<name>A0A6A7Y4Y6_9HYPH</name>
<evidence type="ECO:0000313" key="2">
    <source>
        <dbReference type="Proteomes" id="UP000332515"/>
    </source>
</evidence>
<dbReference type="InterPro" id="IPR014729">
    <property type="entry name" value="Rossmann-like_a/b/a_fold"/>
</dbReference>
<comment type="caution">
    <text evidence="1">The sequence shown here is derived from an EMBL/GenBank/DDBJ whole genome shotgun (WGS) entry which is preliminary data.</text>
</comment>
<dbReference type="Proteomes" id="UP000332515">
    <property type="component" value="Unassembled WGS sequence"/>
</dbReference>
<gene>
    <name evidence="1" type="ORF">F0357_16595</name>
</gene>
<proteinExistence type="predicted"/>
<keyword evidence="2" id="KW-1185">Reference proteome</keyword>
<sequence length="255" mass="26280">MRAIVLVSAGRHPVSGRPAPVRGEAQAVRLATEIGAAVEGLHAGAADAAVGDLLGQGLSRIELLEIPAEADPVAALGARLGSAPPDLILAGRQGQGGEDSGLLPYAIAHRLGVEIVADAVALARDPARPDVLVVEQALPRGERRRVTVRLPVVVTIHPSAPPPLPFAFGAARRGHLDVVRGATSPLADRTIEERPYRKRPKLMAGAATAGSAADRLKAATEAASGAGRVLKNPPPEEAAREIVAYLKSLGVLKAR</sequence>
<evidence type="ECO:0000313" key="1">
    <source>
        <dbReference type="EMBL" id="MQT14233.1"/>
    </source>
</evidence>
<dbReference type="EMBL" id="VWNA01000001">
    <property type="protein sequence ID" value="MQT14233.1"/>
    <property type="molecule type" value="Genomic_DNA"/>
</dbReference>
<dbReference type="AlphaFoldDB" id="A0A6A7Y4Y6"/>
<organism evidence="1 2">
    <name type="scientific">Segnochrobactrum spirostomi</name>
    <dbReference type="NCBI Taxonomy" id="2608987"/>
    <lineage>
        <taxon>Bacteria</taxon>
        <taxon>Pseudomonadati</taxon>
        <taxon>Pseudomonadota</taxon>
        <taxon>Alphaproteobacteria</taxon>
        <taxon>Hyphomicrobiales</taxon>
        <taxon>Segnochrobactraceae</taxon>
        <taxon>Segnochrobactrum</taxon>
    </lineage>
</organism>
<dbReference type="RefSeq" id="WP_153487182.1">
    <property type="nucleotide sequence ID" value="NZ_VWNA01000001.1"/>
</dbReference>
<dbReference type="SUPFAM" id="SSF52402">
    <property type="entry name" value="Adenine nucleotide alpha hydrolases-like"/>
    <property type="match status" value="1"/>
</dbReference>
<protein>
    <submittedName>
        <fullName evidence="1">Electron transfer flavoprotein subunit beta</fullName>
    </submittedName>
</protein>